<organism evidence="4 5">
    <name type="scientific">Oceanomicrobium pacificus</name>
    <dbReference type="NCBI Taxonomy" id="2692916"/>
    <lineage>
        <taxon>Bacteria</taxon>
        <taxon>Pseudomonadati</taxon>
        <taxon>Pseudomonadota</taxon>
        <taxon>Alphaproteobacteria</taxon>
        <taxon>Rhodobacterales</taxon>
        <taxon>Paracoccaceae</taxon>
        <taxon>Oceanomicrobium</taxon>
    </lineage>
</organism>
<comment type="similarity">
    <text evidence="1">Belongs to the enoyl-CoA hydratase/isomerase family.</text>
</comment>
<reference evidence="4 5" key="1">
    <citation type="submission" date="2019-12" db="EMBL/GenBank/DDBJ databases">
        <title>Strain KN286 was isolated from seawater, which was collected from Caroline Seamount in the tropical western Pacific.</title>
        <authorList>
            <person name="Wang Q."/>
        </authorList>
    </citation>
    <scope>NUCLEOTIDE SEQUENCE [LARGE SCALE GENOMIC DNA]</scope>
    <source>
        <strain evidence="4 5">KN286</strain>
    </source>
</reference>
<dbReference type="SUPFAM" id="SSF52096">
    <property type="entry name" value="ClpP/crotonase"/>
    <property type="match status" value="1"/>
</dbReference>
<dbReference type="PANTHER" id="PTHR11941">
    <property type="entry name" value="ENOYL-COA HYDRATASE-RELATED"/>
    <property type="match status" value="1"/>
</dbReference>
<evidence type="ECO:0000256" key="3">
    <source>
        <dbReference type="SAM" id="MobiDB-lite"/>
    </source>
</evidence>
<feature type="compositionally biased region" description="Basic residues" evidence="3">
    <location>
        <begin position="235"/>
        <end position="246"/>
    </location>
</feature>
<keyword evidence="5" id="KW-1185">Reference proteome</keyword>
<dbReference type="Proteomes" id="UP000436016">
    <property type="component" value="Unassembled WGS sequence"/>
</dbReference>
<dbReference type="Pfam" id="PF00378">
    <property type="entry name" value="ECH_1"/>
    <property type="match status" value="1"/>
</dbReference>
<dbReference type="PANTHER" id="PTHR11941:SF54">
    <property type="entry name" value="ENOYL-COA HYDRATASE, MITOCHONDRIAL"/>
    <property type="match status" value="1"/>
</dbReference>
<evidence type="ECO:0000256" key="2">
    <source>
        <dbReference type="ARBA" id="ARBA00023239"/>
    </source>
</evidence>
<dbReference type="InterPro" id="IPR029045">
    <property type="entry name" value="ClpP/crotonase-like_dom_sf"/>
</dbReference>
<gene>
    <name evidence="4" type="ORF">GSH16_05155</name>
</gene>
<evidence type="ECO:0000313" key="4">
    <source>
        <dbReference type="EMBL" id="MXU64823.1"/>
    </source>
</evidence>
<feature type="compositionally biased region" description="Basic and acidic residues" evidence="3">
    <location>
        <begin position="225"/>
        <end position="234"/>
    </location>
</feature>
<feature type="region of interest" description="Disordered" evidence="3">
    <location>
        <begin position="221"/>
        <end position="246"/>
    </location>
</feature>
<evidence type="ECO:0000313" key="5">
    <source>
        <dbReference type="Proteomes" id="UP000436016"/>
    </source>
</evidence>
<dbReference type="Gene3D" id="3.90.226.10">
    <property type="entry name" value="2-enoyl-CoA Hydratase, Chain A, domain 1"/>
    <property type="match status" value="1"/>
</dbReference>
<sequence>MIVAAAADGIGRIRLDAPERHNALTQGAMRDLSALLDRWADDGVKALSLTGTGRSFCAGASLDELDSADWADNPLTALCDRLQDFPAPTLALLNGGVYGGGVELAAACDMRIGVDGMRAFVPAAELGIHYSPEGMARVRRIIGPQATRRLFLLAERFDDAALAATGFVDRLVSQADLDRAGEDWLAHAVTLAPLAVRGMKESLNALDRGVDDPDAPARIRAAFSSEDHAEARAARREKRPPRFTGR</sequence>
<dbReference type="CDD" id="cd06558">
    <property type="entry name" value="crotonase-like"/>
    <property type="match status" value="1"/>
</dbReference>
<proteinExistence type="inferred from homology"/>
<dbReference type="RefSeq" id="WP_160852558.1">
    <property type="nucleotide sequence ID" value="NZ_WUWG01000001.1"/>
</dbReference>
<dbReference type="GO" id="GO:0016829">
    <property type="term" value="F:lyase activity"/>
    <property type="evidence" value="ECO:0007669"/>
    <property type="project" value="UniProtKB-KW"/>
</dbReference>
<evidence type="ECO:0000256" key="1">
    <source>
        <dbReference type="ARBA" id="ARBA00005254"/>
    </source>
</evidence>
<dbReference type="EMBL" id="WUWG01000001">
    <property type="protein sequence ID" value="MXU64823.1"/>
    <property type="molecule type" value="Genomic_DNA"/>
</dbReference>
<dbReference type="GO" id="GO:0016853">
    <property type="term" value="F:isomerase activity"/>
    <property type="evidence" value="ECO:0007669"/>
    <property type="project" value="UniProtKB-KW"/>
</dbReference>
<name>A0A6B0TV43_9RHOB</name>
<keyword evidence="4" id="KW-0413">Isomerase</keyword>
<keyword evidence="2" id="KW-0456">Lyase</keyword>
<protein>
    <submittedName>
        <fullName evidence="4">Enoyl-CoA hydratase/isomerase family protein</fullName>
    </submittedName>
</protein>
<dbReference type="GO" id="GO:0006635">
    <property type="term" value="P:fatty acid beta-oxidation"/>
    <property type="evidence" value="ECO:0007669"/>
    <property type="project" value="TreeGrafter"/>
</dbReference>
<dbReference type="InterPro" id="IPR014748">
    <property type="entry name" value="Enoyl-CoA_hydra_C"/>
</dbReference>
<dbReference type="Gene3D" id="1.10.12.10">
    <property type="entry name" value="Lyase 2-enoyl-coa Hydratase, Chain A, domain 2"/>
    <property type="match status" value="1"/>
</dbReference>
<comment type="caution">
    <text evidence="4">The sequence shown here is derived from an EMBL/GenBank/DDBJ whole genome shotgun (WGS) entry which is preliminary data.</text>
</comment>
<dbReference type="AlphaFoldDB" id="A0A6B0TV43"/>
<accession>A0A6B0TV43</accession>
<dbReference type="InterPro" id="IPR001753">
    <property type="entry name" value="Enoyl-CoA_hydra/iso"/>
</dbReference>